<dbReference type="InterPro" id="IPR015867">
    <property type="entry name" value="N-reg_PII/ATP_PRibTrfase_C"/>
</dbReference>
<evidence type="ECO:0000256" key="1">
    <source>
        <dbReference type="ARBA" id="ARBA00004651"/>
    </source>
</evidence>
<dbReference type="Pfam" id="PF10035">
    <property type="entry name" value="DUF2179"/>
    <property type="match status" value="1"/>
</dbReference>
<keyword evidence="3 6" id="KW-0812">Transmembrane</keyword>
<comment type="subcellular location">
    <subcellularLocation>
        <location evidence="1">Cell membrane</location>
        <topology evidence="1">Multi-pass membrane protein</topology>
    </subcellularLocation>
</comment>
<dbReference type="Pfam" id="PF02588">
    <property type="entry name" value="YitT_membrane"/>
    <property type="match status" value="1"/>
</dbReference>
<dbReference type="InterPro" id="IPR051461">
    <property type="entry name" value="UPF0750_membrane"/>
</dbReference>
<evidence type="ECO:0000256" key="2">
    <source>
        <dbReference type="ARBA" id="ARBA00022475"/>
    </source>
</evidence>
<evidence type="ECO:0000256" key="4">
    <source>
        <dbReference type="ARBA" id="ARBA00022989"/>
    </source>
</evidence>
<dbReference type="PIRSF" id="PIRSF006483">
    <property type="entry name" value="Membrane_protein_YitT"/>
    <property type="match status" value="1"/>
</dbReference>
<feature type="transmembrane region" description="Helical" evidence="6">
    <location>
        <begin position="69"/>
        <end position="90"/>
    </location>
</feature>
<feature type="transmembrane region" description="Helical" evidence="6">
    <location>
        <begin position="34"/>
        <end position="57"/>
    </location>
</feature>
<feature type="transmembrane region" description="Helical" evidence="6">
    <location>
        <begin position="137"/>
        <end position="157"/>
    </location>
</feature>
<organism evidence="8 9">
    <name type="scientific">Mesobacillus maritimus</name>
    <dbReference type="NCBI Taxonomy" id="1643336"/>
    <lineage>
        <taxon>Bacteria</taxon>
        <taxon>Bacillati</taxon>
        <taxon>Bacillota</taxon>
        <taxon>Bacilli</taxon>
        <taxon>Bacillales</taxon>
        <taxon>Bacillaceae</taxon>
        <taxon>Mesobacillus</taxon>
    </lineage>
</organism>
<dbReference type="EMBL" id="JACWFH010000007">
    <property type="protein sequence ID" value="MBY0096068.1"/>
    <property type="molecule type" value="Genomic_DNA"/>
</dbReference>
<evidence type="ECO:0000256" key="5">
    <source>
        <dbReference type="ARBA" id="ARBA00023136"/>
    </source>
</evidence>
<dbReference type="InterPro" id="IPR019264">
    <property type="entry name" value="DUF2179"/>
</dbReference>
<evidence type="ECO:0000256" key="6">
    <source>
        <dbReference type="SAM" id="Phobius"/>
    </source>
</evidence>
<dbReference type="CDD" id="cd16380">
    <property type="entry name" value="YitT_C"/>
    <property type="match status" value="1"/>
</dbReference>
<dbReference type="InterPro" id="IPR003740">
    <property type="entry name" value="YitT"/>
</dbReference>
<comment type="caution">
    <text evidence="8">The sequence shown here is derived from an EMBL/GenBank/DDBJ whole genome shotgun (WGS) entry which is preliminary data.</text>
</comment>
<keyword evidence="9" id="KW-1185">Reference proteome</keyword>
<dbReference type="Proteomes" id="UP000769780">
    <property type="component" value="Unassembled WGS sequence"/>
</dbReference>
<protein>
    <submittedName>
        <fullName evidence="8">YitT family protein</fullName>
    </submittedName>
</protein>
<dbReference type="Gene3D" id="3.30.70.120">
    <property type="match status" value="1"/>
</dbReference>
<keyword evidence="5 6" id="KW-0472">Membrane</keyword>
<accession>A0ABS7K1K1</accession>
<dbReference type="PANTHER" id="PTHR33545">
    <property type="entry name" value="UPF0750 MEMBRANE PROTEIN YITT-RELATED"/>
    <property type="match status" value="1"/>
</dbReference>
<keyword evidence="2" id="KW-1003">Cell membrane</keyword>
<evidence type="ECO:0000313" key="9">
    <source>
        <dbReference type="Proteomes" id="UP000769780"/>
    </source>
</evidence>
<proteinExistence type="predicted"/>
<feature type="domain" description="DUF2179" evidence="7">
    <location>
        <begin position="209"/>
        <end position="263"/>
    </location>
</feature>
<evidence type="ECO:0000256" key="3">
    <source>
        <dbReference type="ARBA" id="ARBA00022692"/>
    </source>
</evidence>
<gene>
    <name evidence="8" type="ORF">H0185_04520</name>
</gene>
<evidence type="ECO:0000259" key="7">
    <source>
        <dbReference type="Pfam" id="PF10035"/>
    </source>
</evidence>
<evidence type="ECO:0000313" key="8">
    <source>
        <dbReference type="EMBL" id="MBY0096068.1"/>
    </source>
</evidence>
<sequence>MQILGIIFGSVIVAMAFNLFLIPHEILSSGLSGISMIFGILTPINTGIVNFLLNLPLLILGYLKLGRKFIIHTILSVTVISIGLYTVPVITMAHDIILSSIFGGVVAGIGIGIIFRCQGSSGGLDVIGMLIARKKDFPIGTMLTMMNAAIILISGLLFNWDTALYTMVSIFVTGKVVDAVYTHHEKLTLMIVTQKGEEMREHLLGNIYRGVTVFDGMGGFTNEKRKILMTVISRYELGVVKTLISEIDSSAFVNITETVEVMGLFHKPRV</sequence>
<dbReference type="RefSeq" id="WP_221871603.1">
    <property type="nucleotide sequence ID" value="NZ_JACWFH010000007.1"/>
</dbReference>
<keyword evidence="4 6" id="KW-1133">Transmembrane helix</keyword>
<reference evidence="8 9" key="1">
    <citation type="submission" date="2020-07" db="EMBL/GenBank/DDBJ databases">
        <title>Fungal Genomes of the International Space Station.</title>
        <authorList>
            <person name="Seuylemezian A."/>
            <person name="Singh N.K."/>
            <person name="Wood J."/>
            <person name="Venkateswaran K."/>
        </authorList>
    </citation>
    <scope>NUCLEOTIDE SEQUENCE [LARGE SCALE GENOMIC DNA]</scope>
    <source>
        <strain evidence="8 9">PL-B2</strain>
    </source>
</reference>
<dbReference type="PANTHER" id="PTHR33545:SF5">
    <property type="entry name" value="UPF0750 MEMBRANE PROTEIN YITT"/>
    <property type="match status" value="1"/>
</dbReference>
<feature type="transmembrane region" description="Helical" evidence="6">
    <location>
        <begin position="5"/>
        <end position="22"/>
    </location>
</feature>
<name>A0ABS7K1K1_9BACI</name>
<feature type="transmembrane region" description="Helical" evidence="6">
    <location>
        <begin position="96"/>
        <end position="116"/>
    </location>
</feature>